<dbReference type="SUPFAM" id="SSF56024">
    <property type="entry name" value="Phospholipase D/nuclease"/>
    <property type="match status" value="1"/>
</dbReference>
<comment type="caution">
    <text evidence="2">The sequence shown here is derived from an EMBL/GenBank/DDBJ whole genome shotgun (WGS) entry which is preliminary data.</text>
</comment>
<feature type="domain" description="Phospholipase D-like" evidence="1">
    <location>
        <begin position="45"/>
        <end position="115"/>
    </location>
</feature>
<organism evidence="2 3">
    <name type="scientific">Bathymodiolus thermophilus thioautotrophic gill symbiont</name>
    <dbReference type="NCBI Taxonomy" id="2360"/>
    <lineage>
        <taxon>Bacteria</taxon>
        <taxon>Pseudomonadati</taxon>
        <taxon>Pseudomonadota</taxon>
        <taxon>Gammaproteobacteria</taxon>
        <taxon>sulfur-oxidizing symbionts</taxon>
    </lineage>
</organism>
<dbReference type="Pfam" id="PF13091">
    <property type="entry name" value="PLDc_2"/>
    <property type="match status" value="1"/>
</dbReference>
<dbReference type="RefSeq" id="WP_071563837.1">
    <property type="nucleotide sequence ID" value="NZ_MIQH01000399.1"/>
</dbReference>
<gene>
    <name evidence="2" type="ORF">BGC33_12780</name>
</gene>
<protein>
    <recommendedName>
        <fullName evidence="1">Phospholipase D-like domain-containing protein</fullName>
    </recommendedName>
</protein>
<dbReference type="CDD" id="cd00138">
    <property type="entry name" value="PLDc_SF"/>
    <property type="match status" value="1"/>
</dbReference>
<sequence length="171" mass="19462">MSKSAEELYRDSLKLYKETVELSDSLQDSEPFKNKNEDHAKILLSQIIKKAKVSVNIISSTLSLYDDTEIIDSLRSAIDNGAKIKILLDGEKDKINLHNKFLTLCKESESCEVRITPNKLKAHITTRDGLAHRYCNDFTQHKAIANFNDPHLVEIAETQVFGDYYSQQPAF</sequence>
<dbReference type="EMBL" id="MIQH01000399">
    <property type="protein sequence ID" value="OIR25130.1"/>
    <property type="molecule type" value="Genomic_DNA"/>
</dbReference>
<dbReference type="InterPro" id="IPR025202">
    <property type="entry name" value="PLD-like_dom"/>
</dbReference>
<dbReference type="AlphaFoldDB" id="A0A1J5TWJ8"/>
<name>A0A1J5TWJ8_9GAMM</name>
<dbReference type="Gene3D" id="3.30.870.10">
    <property type="entry name" value="Endonuclease Chain A"/>
    <property type="match status" value="1"/>
</dbReference>
<evidence type="ECO:0000313" key="3">
    <source>
        <dbReference type="Proteomes" id="UP000182798"/>
    </source>
</evidence>
<proteinExistence type="predicted"/>
<reference evidence="3" key="1">
    <citation type="submission" date="2016-09" db="EMBL/GenBank/DDBJ databases">
        <title>Genome Sequence of Bathymodiolus thermophilus sulfur-oxidizing gill endosymbiont.</title>
        <authorList>
            <person name="Ponnudurai R."/>
            <person name="Kleiner M."/>
            <person name="Sayavedra L."/>
            <person name="Thuermer A."/>
            <person name="Felbeck H."/>
            <person name="Schlueter R."/>
            <person name="Schweder T."/>
            <person name="Markert S."/>
        </authorList>
    </citation>
    <scope>NUCLEOTIDE SEQUENCE [LARGE SCALE GENOMIC DNA]</scope>
    <source>
        <strain evidence="3">BAT/CrabSpa'14</strain>
    </source>
</reference>
<dbReference type="Proteomes" id="UP000182798">
    <property type="component" value="Unassembled WGS sequence"/>
</dbReference>
<accession>A0A1J5TWJ8</accession>
<evidence type="ECO:0000259" key="1">
    <source>
        <dbReference type="Pfam" id="PF13091"/>
    </source>
</evidence>
<evidence type="ECO:0000313" key="2">
    <source>
        <dbReference type="EMBL" id="OIR25130.1"/>
    </source>
</evidence>